<feature type="compositionally biased region" description="Basic residues" evidence="1">
    <location>
        <begin position="79"/>
        <end position="95"/>
    </location>
</feature>
<reference evidence="2 3" key="1">
    <citation type="submission" date="2024-01" db="EMBL/GenBank/DDBJ databases">
        <title>The genomes of 5 underutilized Papilionoideae crops provide insights into root nodulation and disease resistanc.</title>
        <authorList>
            <person name="Jiang F."/>
        </authorList>
    </citation>
    <scope>NUCLEOTIDE SEQUENCE [LARGE SCALE GENOMIC DNA]</scope>
    <source>
        <strain evidence="2">LVBAO_FW01</strain>
        <tissue evidence="2">Leaves</tissue>
    </source>
</reference>
<dbReference type="Proteomes" id="UP001367508">
    <property type="component" value="Unassembled WGS sequence"/>
</dbReference>
<organism evidence="2 3">
    <name type="scientific">Canavalia gladiata</name>
    <name type="common">Sword bean</name>
    <name type="synonym">Dolichos gladiatus</name>
    <dbReference type="NCBI Taxonomy" id="3824"/>
    <lineage>
        <taxon>Eukaryota</taxon>
        <taxon>Viridiplantae</taxon>
        <taxon>Streptophyta</taxon>
        <taxon>Embryophyta</taxon>
        <taxon>Tracheophyta</taxon>
        <taxon>Spermatophyta</taxon>
        <taxon>Magnoliopsida</taxon>
        <taxon>eudicotyledons</taxon>
        <taxon>Gunneridae</taxon>
        <taxon>Pentapetalae</taxon>
        <taxon>rosids</taxon>
        <taxon>fabids</taxon>
        <taxon>Fabales</taxon>
        <taxon>Fabaceae</taxon>
        <taxon>Papilionoideae</taxon>
        <taxon>50 kb inversion clade</taxon>
        <taxon>NPAAA clade</taxon>
        <taxon>indigoferoid/millettioid clade</taxon>
        <taxon>Phaseoleae</taxon>
        <taxon>Canavalia</taxon>
    </lineage>
</organism>
<feature type="region of interest" description="Disordered" evidence="1">
    <location>
        <begin position="76"/>
        <end position="102"/>
    </location>
</feature>
<keyword evidence="3" id="KW-1185">Reference proteome</keyword>
<gene>
    <name evidence="2" type="ORF">VNO77_18714</name>
</gene>
<name>A0AAN9LLC0_CANGL</name>
<comment type="caution">
    <text evidence="2">The sequence shown here is derived from an EMBL/GenBank/DDBJ whole genome shotgun (WGS) entry which is preliminary data.</text>
</comment>
<evidence type="ECO:0000313" key="3">
    <source>
        <dbReference type="Proteomes" id="UP001367508"/>
    </source>
</evidence>
<evidence type="ECO:0000313" key="2">
    <source>
        <dbReference type="EMBL" id="KAK7338114.1"/>
    </source>
</evidence>
<dbReference type="AlphaFoldDB" id="A0AAN9LLC0"/>
<accession>A0AAN9LLC0</accession>
<protein>
    <submittedName>
        <fullName evidence="2">Uncharacterized protein</fullName>
    </submittedName>
</protein>
<evidence type="ECO:0000256" key="1">
    <source>
        <dbReference type="SAM" id="MobiDB-lite"/>
    </source>
</evidence>
<proteinExistence type="predicted"/>
<sequence length="188" mass="20947">MANKSVPHRIGLSFEASDQAVFYYCDFVSSDSIESSLAKALLSTTIRSTHCPKSTLFNLSPPVTINHTMAHPSKITNNRSKRYVPKNKKQKKTKTKGNTNGPDCANRTSSGFHRSTLRSCLQPCLCFSLFLSLSLSLSLSKTFFSLYLTEIPCFYRFPVADLCLRPPAIRSGWKILEAAVTSHVMCEL</sequence>
<dbReference type="EMBL" id="JAYMYQ010000004">
    <property type="protein sequence ID" value="KAK7338114.1"/>
    <property type="molecule type" value="Genomic_DNA"/>
</dbReference>